<accession>A0ABU0JWY8</accession>
<evidence type="ECO:0000313" key="1">
    <source>
        <dbReference type="EMBL" id="MDQ0480761.1"/>
    </source>
</evidence>
<gene>
    <name evidence="1" type="ORF">QOZ93_002511</name>
</gene>
<evidence type="ECO:0000313" key="2">
    <source>
        <dbReference type="Proteomes" id="UP001224418"/>
    </source>
</evidence>
<keyword evidence="2" id="KW-1185">Reference proteome</keyword>
<dbReference type="InterPro" id="IPR036271">
    <property type="entry name" value="Tet_transcr_reg_TetR-rel_C_sf"/>
</dbReference>
<reference evidence="1 2" key="1">
    <citation type="submission" date="2023-07" db="EMBL/GenBank/DDBJ databases">
        <title>Genomic Encyclopedia of Type Strains, Phase IV (KMG-IV): sequencing the most valuable type-strain genomes for metagenomic binning, comparative biology and taxonomic classification.</title>
        <authorList>
            <person name="Goeker M."/>
        </authorList>
    </citation>
    <scope>NUCLEOTIDE SEQUENCE [LARGE SCALE GENOMIC DNA]</scope>
    <source>
        <strain evidence="1 2">DSM 1400</strain>
    </source>
</reference>
<proteinExistence type="predicted"/>
<dbReference type="Proteomes" id="UP001224418">
    <property type="component" value="Unassembled WGS sequence"/>
</dbReference>
<protein>
    <submittedName>
        <fullName evidence="1">AcrR family transcriptional regulator</fullName>
    </submittedName>
</protein>
<dbReference type="SUPFAM" id="SSF48498">
    <property type="entry name" value="Tetracyclin repressor-like, C-terminal domain"/>
    <property type="match status" value="1"/>
</dbReference>
<dbReference type="EMBL" id="JAUSWN010000027">
    <property type="protein sequence ID" value="MDQ0480761.1"/>
    <property type="molecule type" value="Genomic_DNA"/>
</dbReference>
<sequence length="143" mass="16679">MYYYYSSKNDLINDIAHRYFKESTLKINKALQNIDTNSDPTKIIEVTFKNILNAHENGKLHLCLIQEALMKNEDLRKQFNKEYIKWKNVVEEGLRKILKDKNIDYNVLSNIMVATMDGFVLQSLLKTDSISPSSIAEYVVKNK</sequence>
<comment type="caution">
    <text evidence="1">The sequence shown here is derived from an EMBL/GenBank/DDBJ whole genome shotgun (WGS) entry which is preliminary data.</text>
</comment>
<dbReference type="Gene3D" id="1.10.357.10">
    <property type="entry name" value="Tetracycline Repressor, domain 2"/>
    <property type="match status" value="1"/>
</dbReference>
<organism evidence="1 2">
    <name type="scientific">Hathewaya limosa</name>
    <name type="common">Clostridium limosum</name>
    <dbReference type="NCBI Taxonomy" id="1536"/>
    <lineage>
        <taxon>Bacteria</taxon>
        <taxon>Bacillati</taxon>
        <taxon>Bacillota</taxon>
        <taxon>Clostridia</taxon>
        <taxon>Eubacteriales</taxon>
        <taxon>Clostridiaceae</taxon>
        <taxon>Hathewaya</taxon>
    </lineage>
</organism>
<name>A0ABU0JWY8_HATLI</name>